<dbReference type="EMBL" id="JAWNGG020000098">
    <property type="protein sequence ID" value="KAK9302233.1"/>
    <property type="molecule type" value="Genomic_DNA"/>
</dbReference>
<gene>
    <name evidence="5" type="ORF">QLX08_005680</name>
</gene>
<evidence type="ECO:0000313" key="5">
    <source>
        <dbReference type="EMBL" id="KAK9302233.1"/>
    </source>
</evidence>
<dbReference type="InterPro" id="IPR025252">
    <property type="entry name" value="DUF4200"/>
</dbReference>
<evidence type="ECO:0000256" key="2">
    <source>
        <dbReference type="SAM" id="Coils"/>
    </source>
</evidence>
<sequence>MTDATSRSPKRCQIVRKNRKKPASTTKFQKDFHKSQYYFTKGHEHLGESRNVLQEQSPFVYPPCSLMFSYFQYWKAKKRTSDKERRKGVLKATDSHDLLRRLRVDVDIEALEAKKHKDLEEAIAITDIDPQYFSELDDRLVREKFSVRNYIEDTREILKARLLAGQEMDDCIRIDQQFVEEQKRLDQIRRRYRQYVNGFEEFLSKDHEKSMTILQLAEDEMKKTRDVTDMRNHLSTEYGKVRLEVYHWEESWRMVKMCQRFLYQVSPIAWRADYDWIHRTDSGESILHHADDLFGRYRMVEEVASLDVLIDLFEQDVTDAGPTDLYFKDPFELIHVFRAIEMQNLNALIHLETLAEPLTDLVMMINTAEGQIMAEVTEITNTINELQDTIRKLETRAAELESYANELLETVFRDSVCSEEVLRLQVFVEDAYESCVGPNDANLDSFFMMKWIEKIHEELNLQLDTLPLEVIQVYEKEGFKQELRAMKETEEAAKKFELMIQLVVSLQRAMEPPPIKRRPLMWRSIPKSQRLKSTAPALKPTEEEKMQYLTFTDYCKQDFTAYRAQFPDDFDLTFQEKRPESVENVEVTEDQRKERDTNIS</sequence>
<evidence type="ECO:0000313" key="6">
    <source>
        <dbReference type="Proteomes" id="UP001432146"/>
    </source>
</evidence>
<dbReference type="Pfam" id="PF13863">
    <property type="entry name" value="DUF4200"/>
    <property type="match status" value="1"/>
</dbReference>
<reference evidence="5 6" key="1">
    <citation type="submission" date="2024-05" db="EMBL/GenBank/DDBJ databases">
        <title>The nuclear and mitochondrial genome assemblies of Tetragonisca angustula (Apidae: Meliponini), a tiny yet remarkable pollinator in the Neotropics.</title>
        <authorList>
            <person name="Ferrari R."/>
            <person name="Ricardo P.C."/>
            <person name="Dias F.C."/>
            <person name="Araujo N.S."/>
            <person name="Soares D.O."/>
            <person name="Zhou Q.-S."/>
            <person name="Zhu C.-D."/>
            <person name="Coutinho L."/>
            <person name="Airas M.C."/>
            <person name="Batista T.M."/>
        </authorList>
    </citation>
    <scope>NUCLEOTIDE SEQUENCE [LARGE SCALE GENOMIC DNA]</scope>
    <source>
        <strain evidence="5">ASF017062</strain>
        <tissue evidence="5">Abdomen</tissue>
    </source>
</reference>
<dbReference type="AlphaFoldDB" id="A0AAW1A028"/>
<feature type="domain" description="DUF4200" evidence="4">
    <location>
        <begin position="150"/>
        <end position="267"/>
    </location>
</feature>
<dbReference type="PANTHER" id="PTHR21683">
    <property type="entry name" value="COILED-COIL DOMAIN-CONTAINING PROTEIN 42 LIKE-2-LIKE-RELATED"/>
    <property type="match status" value="1"/>
</dbReference>
<feature type="compositionally biased region" description="Basic residues" evidence="3">
    <location>
        <begin position="8"/>
        <end position="22"/>
    </location>
</feature>
<dbReference type="PANTHER" id="PTHR21683:SF3">
    <property type="entry name" value="CILIA AND FLAGELLA ASSOCIATED PROTEIN 100"/>
    <property type="match status" value="1"/>
</dbReference>
<proteinExistence type="predicted"/>
<keyword evidence="6" id="KW-1185">Reference proteome</keyword>
<comment type="caution">
    <text evidence="5">The sequence shown here is derived from an EMBL/GenBank/DDBJ whole genome shotgun (WGS) entry which is preliminary data.</text>
</comment>
<evidence type="ECO:0000256" key="1">
    <source>
        <dbReference type="ARBA" id="ARBA00023054"/>
    </source>
</evidence>
<dbReference type="InterPro" id="IPR051147">
    <property type="entry name" value="CFAP_domain-containing"/>
</dbReference>
<accession>A0AAW1A028</accession>
<keyword evidence="1 2" id="KW-0175">Coiled coil</keyword>
<feature type="region of interest" description="Disordered" evidence="3">
    <location>
        <begin position="575"/>
        <end position="600"/>
    </location>
</feature>
<evidence type="ECO:0000259" key="4">
    <source>
        <dbReference type="Pfam" id="PF13863"/>
    </source>
</evidence>
<name>A0AAW1A028_9HYME</name>
<feature type="coiled-coil region" evidence="2">
    <location>
        <begin position="376"/>
        <end position="410"/>
    </location>
</feature>
<dbReference type="GO" id="GO:0005856">
    <property type="term" value="C:cytoskeleton"/>
    <property type="evidence" value="ECO:0007669"/>
    <property type="project" value="UniProtKB-ARBA"/>
</dbReference>
<organism evidence="5 6">
    <name type="scientific">Tetragonisca angustula</name>
    <dbReference type="NCBI Taxonomy" id="166442"/>
    <lineage>
        <taxon>Eukaryota</taxon>
        <taxon>Metazoa</taxon>
        <taxon>Ecdysozoa</taxon>
        <taxon>Arthropoda</taxon>
        <taxon>Hexapoda</taxon>
        <taxon>Insecta</taxon>
        <taxon>Pterygota</taxon>
        <taxon>Neoptera</taxon>
        <taxon>Endopterygota</taxon>
        <taxon>Hymenoptera</taxon>
        <taxon>Apocrita</taxon>
        <taxon>Aculeata</taxon>
        <taxon>Apoidea</taxon>
        <taxon>Anthophila</taxon>
        <taxon>Apidae</taxon>
        <taxon>Tetragonisca</taxon>
    </lineage>
</organism>
<dbReference type="Proteomes" id="UP001432146">
    <property type="component" value="Unassembled WGS sequence"/>
</dbReference>
<feature type="compositionally biased region" description="Basic and acidic residues" evidence="3">
    <location>
        <begin position="589"/>
        <end position="600"/>
    </location>
</feature>
<evidence type="ECO:0000256" key="3">
    <source>
        <dbReference type="SAM" id="MobiDB-lite"/>
    </source>
</evidence>
<feature type="region of interest" description="Disordered" evidence="3">
    <location>
        <begin position="1"/>
        <end position="26"/>
    </location>
</feature>
<protein>
    <recommendedName>
        <fullName evidence="4">DUF4200 domain-containing protein</fullName>
    </recommendedName>
</protein>